<evidence type="ECO:0000256" key="9">
    <source>
        <dbReference type="ARBA" id="ARBA00023014"/>
    </source>
</evidence>
<dbReference type="GO" id="GO:0046872">
    <property type="term" value="F:metal ion binding"/>
    <property type="evidence" value="ECO:0007669"/>
    <property type="project" value="UniProtKB-KW"/>
</dbReference>
<dbReference type="Gene3D" id="1.10.10.1100">
    <property type="entry name" value="BFD-like [2Fe-2S]-binding domain"/>
    <property type="match status" value="1"/>
</dbReference>
<dbReference type="GO" id="GO:1990204">
    <property type="term" value="C:oxidoreductase complex"/>
    <property type="evidence" value="ECO:0007669"/>
    <property type="project" value="UniProtKB-ARBA"/>
</dbReference>
<proteinExistence type="inferred from homology"/>
<name>A0AAV3U9B9_9ALTE</name>
<feature type="domain" description="4Fe-4S Mo/W bis-MGD-type" evidence="11">
    <location>
        <begin position="9"/>
        <end position="70"/>
    </location>
</feature>
<dbReference type="SMART" id="SM00926">
    <property type="entry name" value="Molybdop_Fe4S4"/>
    <property type="match status" value="1"/>
</dbReference>
<keyword evidence="9" id="KW-0411">Iron-sulfur</keyword>
<dbReference type="GO" id="GO:0045333">
    <property type="term" value="P:cellular respiration"/>
    <property type="evidence" value="ECO:0007669"/>
    <property type="project" value="UniProtKB-ARBA"/>
</dbReference>
<dbReference type="SUPFAM" id="SSF50692">
    <property type="entry name" value="ADC-like"/>
    <property type="match status" value="1"/>
</dbReference>
<dbReference type="InterPro" id="IPR041854">
    <property type="entry name" value="BFD-like_2Fe2S-bd_dom_sf"/>
</dbReference>
<dbReference type="InterPro" id="IPR006963">
    <property type="entry name" value="Mopterin_OxRdtase_4Fe-4S_dom"/>
</dbReference>
<dbReference type="GO" id="GO:0042128">
    <property type="term" value="P:nitrate assimilation"/>
    <property type="evidence" value="ECO:0007669"/>
    <property type="project" value="UniProtKB-KW"/>
</dbReference>
<dbReference type="SUPFAM" id="SSF53706">
    <property type="entry name" value="Formate dehydrogenase/DMSO reductase, domains 1-3"/>
    <property type="match status" value="1"/>
</dbReference>
<dbReference type="Gene3D" id="2.20.25.90">
    <property type="entry name" value="ADC-like domains"/>
    <property type="match status" value="1"/>
</dbReference>
<evidence type="ECO:0000259" key="11">
    <source>
        <dbReference type="PROSITE" id="PS51669"/>
    </source>
</evidence>
<reference evidence="13" key="1">
    <citation type="journal article" date="2019" name="Int. J. Syst. Evol. Microbiol.">
        <title>The Global Catalogue of Microorganisms (GCM) 10K type strain sequencing project: providing services to taxonomists for standard genome sequencing and annotation.</title>
        <authorList>
            <consortium name="The Broad Institute Genomics Platform"/>
            <consortium name="The Broad Institute Genome Sequencing Center for Infectious Disease"/>
            <person name="Wu L."/>
            <person name="Ma J."/>
        </authorList>
    </citation>
    <scope>NUCLEOTIDE SEQUENCE [LARGE SCALE GENOMIC DNA]</scope>
    <source>
        <strain evidence="13">JCM 19134</strain>
    </source>
</reference>
<sequence length="902" mass="97619">MAIIQSDNQPWIKSTCAYCGVGCGIEAQVTQGPEGESATVAVRGDESHPANYGRLCSKGLALGETVVDQGRLTQPQIHGQDSAWQPALQMVADKFSHTIAEHGPDSVAFYVSGQLLTEDYYIANKLMKGFIGSGNIDTNSRLCMSSSVAGHKRAFGTDTVPNTYTDLEQSDLVVLVGSNLAWCHPVLFQRLKAAKAARPEMRVVVIDPRDTETTSIADLYLPIKPGADVLLYNGLLDYLARAEKLDDSYIEQHTENFTHALNQAQFDCADRESFYAKLGLPSSLVTTFYRWVAETDKTLTVYSQGVNQSSAGADKVNAIINTHLATGRIGRLGCGPFSVTGQPNAMGGREVGGLANMLAAHLEFGNQRASELIKTFWDSANLATGPGLKAVEMFDAIADGKIKAVWVMATNPAASLPNRDKVKQALANCDFVVVSDCIADTDTTQFAHVLLPAQGWAEKSGTVTNSERRISRQRQIVPALGEAKPDWWIMSEVAKLMGFGAQFDYPSEADVFKEYAAMTALGQEEESCKRDLDISGLADITTEQYHSLAPVQWPVAQGSQPLDDQRFFAEGGFYTASRKGQFVSTAYRPPQTATNAKYPLILNSGRLRDQWHTMTRTGLSARLNAHKPEPFININPLDAQAYGTTEGAIVKVTSLAGSAMARARITTEVQPGQLFMPIHWTGTHSSHSCVSSVVTPEYDPVSGQPESKFTPVALSPWPVSSEALVLSRSPIAMPEDSYWARQTIEQGFLYFVASQQPPAELAASLSNTLPQQELTSNLGFTNSATGAMRRARIQQGQLIDCLIVAQSTQKQDYDWLAVLLADRLNSTAERSLLAGKPDASIAQGKLICACKKVGEKTIKKAITSQNLESVEDICSATQAGTGCGSCLPELGDILEQCQTIDA</sequence>
<gene>
    <name evidence="12" type="ORF">GCM10025791_47900</name>
</gene>
<dbReference type="InterPro" id="IPR007419">
    <property type="entry name" value="BFD-like_2Fe2S-bd_dom"/>
</dbReference>
<dbReference type="RefSeq" id="WP_345427935.1">
    <property type="nucleotide sequence ID" value="NZ_AP031496.1"/>
</dbReference>
<dbReference type="GO" id="GO:0016491">
    <property type="term" value="F:oxidoreductase activity"/>
    <property type="evidence" value="ECO:0007669"/>
    <property type="project" value="UniProtKB-KW"/>
</dbReference>
<evidence type="ECO:0000256" key="8">
    <source>
        <dbReference type="ARBA" id="ARBA00023004"/>
    </source>
</evidence>
<comment type="caution">
    <text evidence="12">The sequence shown here is derived from an EMBL/GenBank/DDBJ whole genome shotgun (WGS) entry which is preliminary data.</text>
</comment>
<keyword evidence="13" id="KW-1185">Reference proteome</keyword>
<dbReference type="InterPro" id="IPR041957">
    <property type="entry name" value="CT_Nitrate-R-NapA-like"/>
</dbReference>
<comment type="cofactor">
    <cofactor evidence="2">
        <name>[4Fe-4S] cluster</name>
        <dbReference type="ChEBI" id="CHEBI:49883"/>
    </cofactor>
</comment>
<evidence type="ECO:0000256" key="2">
    <source>
        <dbReference type="ARBA" id="ARBA00001966"/>
    </source>
</evidence>
<keyword evidence="4" id="KW-0004">4Fe-4S</keyword>
<dbReference type="GO" id="GO:0051539">
    <property type="term" value="F:4 iron, 4 sulfur cluster binding"/>
    <property type="evidence" value="ECO:0007669"/>
    <property type="project" value="UniProtKB-KW"/>
</dbReference>
<dbReference type="Pfam" id="PF00384">
    <property type="entry name" value="Molybdopterin"/>
    <property type="match status" value="1"/>
</dbReference>
<dbReference type="Gene3D" id="3.40.228.10">
    <property type="entry name" value="Dimethylsulfoxide Reductase, domain 2"/>
    <property type="match status" value="1"/>
</dbReference>
<dbReference type="Pfam" id="PF04324">
    <property type="entry name" value="Fer2_BFD"/>
    <property type="match status" value="1"/>
</dbReference>
<organism evidence="12 13">
    <name type="scientific">Halioxenophilus aromaticivorans</name>
    <dbReference type="NCBI Taxonomy" id="1306992"/>
    <lineage>
        <taxon>Bacteria</taxon>
        <taxon>Pseudomonadati</taxon>
        <taxon>Pseudomonadota</taxon>
        <taxon>Gammaproteobacteria</taxon>
        <taxon>Alteromonadales</taxon>
        <taxon>Alteromonadaceae</taxon>
        <taxon>Halioxenophilus</taxon>
    </lineage>
</organism>
<dbReference type="InterPro" id="IPR006657">
    <property type="entry name" value="MoPterin_dinucl-bd_dom"/>
</dbReference>
<dbReference type="Pfam" id="PF04879">
    <property type="entry name" value="Molybdop_Fe4S4"/>
    <property type="match status" value="1"/>
</dbReference>
<evidence type="ECO:0000256" key="6">
    <source>
        <dbReference type="ARBA" id="ARBA00022723"/>
    </source>
</evidence>
<dbReference type="PROSITE" id="PS00551">
    <property type="entry name" value="MOLYBDOPTERIN_PROK_1"/>
    <property type="match status" value="1"/>
</dbReference>
<dbReference type="AlphaFoldDB" id="A0AAV3U9B9"/>
<evidence type="ECO:0000313" key="12">
    <source>
        <dbReference type="EMBL" id="GAA4960881.1"/>
    </source>
</evidence>
<keyword evidence="7" id="KW-0560">Oxidoreductase</keyword>
<dbReference type="InterPro" id="IPR027467">
    <property type="entry name" value="MopterinOxRdtase_cofactor_BS"/>
</dbReference>
<dbReference type="PANTHER" id="PTHR43105:SF9">
    <property type="entry name" value="NADPH-FE(3+) OXIDOREDUCTASE SUBUNIT ALPHA"/>
    <property type="match status" value="1"/>
</dbReference>
<dbReference type="CDD" id="cd02754">
    <property type="entry name" value="MopB_Nitrate-R-NapA-like"/>
    <property type="match status" value="1"/>
</dbReference>
<dbReference type="CDD" id="cd02791">
    <property type="entry name" value="MopB_CT_Nitrate-R-NapA-like"/>
    <property type="match status" value="1"/>
</dbReference>
<keyword evidence="8" id="KW-0408">Iron</keyword>
<keyword evidence="5" id="KW-0500">Molybdenum</keyword>
<accession>A0AAV3U9B9</accession>
<dbReference type="InterPro" id="IPR050123">
    <property type="entry name" value="Prok_molybdopt-oxidoreductase"/>
</dbReference>
<dbReference type="Gene3D" id="3.40.50.740">
    <property type="match status" value="1"/>
</dbReference>
<keyword evidence="10" id="KW-0534">Nitrate assimilation</keyword>
<dbReference type="Proteomes" id="UP001409585">
    <property type="component" value="Unassembled WGS sequence"/>
</dbReference>
<dbReference type="EMBL" id="BAABLX010000079">
    <property type="protein sequence ID" value="GAA4960881.1"/>
    <property type="molecule type" value="Genomic_DNA"/>
</dbReference>
<evidence type="ECO:0000313" key="13">
    <source>
        <dbReference type="Proteomes" id="UP001409585"/>
    </source>
</evidence>
<evidence type="ECO:0000256" key="5">
    <source>
        <dbReference type="ARBA" id="ARBA00022505"/>
    </source>
</evidence>
<dbReference type="Gene3D" id="2.40.40.20">
    <property type="match status" value="1"/>
</dbReference>
<dbReference type="GO" id="GO:0016020">
    <property type="term" value="C:membrane"/>
    <property type="evidence" value="ECO:0007669"/>
    <property type="project" value="TreeGrafter"/>
</dbReference>
<keyword evidence="6" id="KW-0479">Metal-binding</keyword>
<evidence type="ECO:0000256" key="1">
    <source>
        <dbReference type="ARBA" id="ARBA00001942"/>
    </source>
</evidence>
<evidence type="ECO:0000256" key="7">
    <source>
        <dbReference type="ARBA" id="ARBA00023002"/>
    </source>
</evidence>
<evidence type="ECO:0000256" key="4">
    <source>
        <dbReference type="ARBA" id="ARBA00022485"/>
    </source>
</evidence>
<comment type="cofactor">
    <cofactor evidence="1">
        <name>Mo-bis(molybdopterin guanine dinucleotide)</name>
        <dbReference type="ChEBI" id="CHEBI:60539"/>
    </cofactor>
</comment>
<dbReference type="PROSITE" id="PS51669">
    <property type="entry name" value="4FE4S_MOW_BIS_MGD"/>
    <property type="match status" value="1"/>
</dbReference>
<protein>
    <submittedName>
        <fullName evidence="12">Nitrate reductase</fullName>
    </submittedName>
</protein>
<evidence type="ECO:0000256" key="3">
    <source>
        <dbReference type="ARBA" id="ARBA00008747"/>
    </source>
</evidence>
<dbReference type="Pfam" id="PF01568">
    <property type="entry name" value="Molydop_binding"/>
    <property type="match status" value="1"/>
</dbReference>
<dbReference type="InterPro" id="IPR006656">
    <property type="entry name" value="Mopterin_OxRdtase"/>
</dbReference>
<evidence type="ECO:0000256" key="10">
    <source>
        <dbReference type="ARBA" id="ARBA00023063"/>
    </source>
</evidence>
<dbReference type="PANTHER" id="PTHR43105">
    <property type="entry name" value="RESPIRATORY NITRATE REDUCTASE"/>
    <property type="match status" value="1"/>
</dbReference>
<comment type="similarity">
    <text evidence="3">Belongs to the prokaryotic molybdopterin-containing oxidoreductase family. NasA/NapA/NarB subfamily.</text>
</comment>
<dbReference type="GO" id="GO:0043546">
    <property type="term" value="F:molybdopterin cofactor binding"/>
    <property type="evidence" value="ECO:0007669"/>
    <property type="project" value="InterPro"/>
</dbReference>
<dbReference type="InterPro" id="IPR009010">
    <property type="entry name" value="Asp_de-COase-like_dom_sf"/>
</dbReference>